<dbReference type="EnsemblMetazoa" id="ENSAATROPT002117">
    <property type="protein sequence ID" value="ENSAATROPP002032"/>
    <property type="gene ID" value="ENSAATROPG001658"/>
</dbReference>
<dbReference type="Pfam" id="PF01094">
    <property type="entry name" value="ANF_receptor"/>
    <property type="match status" value="1"/>
</dbReference>
<dbReference type="Pfam" id="PF00211">
    <property type="entry name" value="Guanylate_cyc"/>
    <property type="match status" value="1"/>
</dbReference>
<evidence type="ECO:0000256" key="4">
    <source>
        <dbReference type="ARBA" id="ARBA00022475"/>
    </source>
</evidence>
<dbReference type="EC" id="4.6.1.2" evidence="3 16"/>
<keyword evidence="12" id="KW-0325">Glycoprotein</keyword>
<feature type="region of interest" description="Disordered" evidence="17">
    <location>
        <begin position="1341"/>
        <end position="1365"/>
    </location>
</feature>
<keyword evidence="14 16" id="KW-0141">cGMP biosynthesis</keyword>
<organism evidence="21 22">
    <name type="scientific">Anopheles atroparvus</name>
    <name type="common">European mosquito</name>
    <dbReference type="NCBI Taxonomy" id="41427"/>
    <lineage>
        <taxon>Eukaryota</taxon>
        <taxon>Metazoa</taxon>
        <taxon>Ecdysozoa</taxon>
        <taxon>Arthropoda</taxon>
        <taxon>Hexapoda</taxon>
        <taxon>Insecta</taxon>
        <taxon>Pterygota</taxon>
        <taxon>Neoptera</taxon>
        <taxon>Endopterygota</taxon>
        <taxon>Diptera</taxon>
        <taxon>Nematocera</taxon>
        <taxon>Culicoidea</taxon>
        <taxon>Culicidae</taxon>
        <taxon>Anophelinae</taxon>
        <taxon>Anopheles</taxon>
    </lineage>
</organism>
<dbReference type="Gene3D" id="1.10.510.10">
    <property type="entry name" value="Transferase(Phosphotransferase) domain 1"/>
    <property type="match status" value="1"/>
</dbReference>
<evidence type="ECO:0000256" key="1">
    <source>
        <dbReference type="ARBA" id="ARBA00001436"/>
    </source>
</evidence>
<dbReference type="SUPFAM" id="SSF53822">
    <property type="entry name" value="Periplasmic binding protein-like I"/>
    <property type="match status" value="1"/>
</dbReference>
<dbReference type="InterPro" id="IPR011009">
    <property type="entry name" value="Kinase-like_dom_sf"/>
</dbReference>
<dbReference type="CDD" id="cd14042">
    <property type="entry name" value="PK_GC-A_B"/>
    <property type="match status" value="1"/>
</dbReference>
<dbReference type="PANTHER" id="PTHR11920">
    <property type="entry name" value="GUANYLYL CYCLASE"/>
    <property type="match status" value="1"/>
</dbReference>
<evidence type="ECO:0000256" key="13">
    <source>
        <dbReference type="ARBA" id="ARBA00023239"/>
    </source>
</evidence>
<keyword evidence="9" id="KW-0342">GTP-binding</keyword>
<evidence type="ECO:0000256" key="18">
    <source>
        <dbReference type="SAM" id="SignalP"/>
    </source>
</evidence>
<evidence type="ECO:0000259" key="20">
    <source>
        <dbReference type="PROSITE" id="PS50125"/>
    </source>
</evidence>
<accession>A0AAG5CT64</accession>
<keyword evidence="10" id="KW-0472">Membrane</keyword>
<evidence type="ECO:0000256" key="17">
    <source>
        <dbReference type="SAM" id="MobiDB-lite"/>
    </source>
</evidence>
<comment type="catalytic activity">
    <reaction evidence="1 16">
        <text>GTP = 3',5'-cyclic GMP + diphosphate</text>
        <dbReference type="Rhea" id="RHEA:13665"/>
        <dbReference type="ChEBI" id="CHEBI:33019"/>
        <dbReference type="ChEBI" id="CHEBI:37565"/>
        <dbReference type="ChEBI" id="CHEBI:57746"/>
        <dbReference type="EC" id="4.6.1.2"/>
    </reaction>
</comment>
<feature type="compositionally biased region" description="Gly residues" evidence="17">
    <location>
        <begin position="1341"/>
        <end position="1351"/>
    </location>
</feature>
<dbReference type="PANTHER" id="PTHR11920:SF494">
    <property type="entry name" value="ATRIAL NATRIURETIC PEPTIDE RECEPTOR 2"/>
    <property type="match status" value="1"/>
</dbReference>
<dbReference type="PRINTS" id="PR00255">
    <property type="entry name" value="NATPEPTIDER"/>
</dbReference>
<evidence type="ECO:0000256" key="10">
    <source>
        <dbReference type="ARBA" id="ARBA00023136"/>
    </source>
</evidence>
<keyword evidence="11" id="KW-0675">Receptor</keyword>
<evidence type="ECO:0000256" key="2">
    <source>
        <dbReference type="ARBA" id="ARBA00004251"/>
    </source>
</evidence>
<evidence type="ECO:0000256" key="6">
    <source>
        <dbReference type="ARBA" id="ARBA00022729"/>
    </source>
</evidence>
<dbReference type="FunFam" id="1.10.510.10:FF:000420">
    <property type="entry name" value="Guanylate cyclase"/>
    <property type="match status" value="1"/>
</dbReference>
<dbReference type="InterPro" id="IPR029787">
    <property type="entry name" value="Nucleotide_cyclase"/>
</dbReference>
<dbReference type="CDD" id="cd07302">
    <property type="entry name" value="CHD"/>
    <property type="match status" value="1"/>
</dbReference>
<comment type="similarity">
    <text evidence="15">Belongs to the adenylyl cyclase class-4/guanylyl cyclase family.</text>
</comment>
<reference evidence="21" key="1">
    <citation type="submission" date="2024-04" db="UniProtKB">
        <authorList>
            <consortium name="EnsemblMetazoa"/>
        </authorList>
    </citation>
    <scope>IDENTIFICATION</scope>
    <source>
        <strain evidence="21">EBRO</strain>
    </source>
</reference>
<feature type="compositionally biased region" description="Low complexity" evidence="17">
    <location>
        <begin position="1193"/>
        <end position="1211"/>
    </location>
</feature>
<dbReference type="InterPro" id="IPR028082">
    <property type="entry name" value="Peripla_BP_I"/>
</dbReference>
<name>A0AAG5CT64_ANOAO</name>
<dbReference type="GO" id="GO:0005524">
    <property type="term" value="F:ATP binding"/>
    <property type="evidence" value="ECO:0007669"/>
    <property type="project" value="InterPro"/>
</dbReference>
<evidence type="ECO:0000259" key="19">
    <source>
        <dbReference type="PROSITE" id="PS50011"/>
    </source>
</evidence>
<keyword evidence="8" id="KW-1133">Transmembrane helix</keyword>
<feature type="compositionally biased region" description="Basic residues" evidence="17">
    <location>
        <begin position="1225"/>
        <end position="1234"/>
    </location>
</feature>
<comment type="subcellular location">
    <subcellularLocation>
        <location evidence="2">Cell membrane</location>
        <topology evidence="2">Single-pass type I membrane protein</topology>
    </subcellularLocation>
</comment>
<evidence type="ECO:0000256" key="9">
    <source>
        <dbReference type="ARBA" id="ARBA00023134"/>
    </source>
</evidence>
<dbReference type="PROSITE" id="PS51257">
    <property type="entry name" value="PROKAR_LIPOPROTEIN"/>
    <property type="match status" value="1"/>
</dbReference>
<keyword evidence="22" id="KW-1185">Reference proteome</keyword>
<feature type="region of interest" description="Disordered" evidence="17">
    <location>
        <begin position="67"/>
        <end position="94"/>
    </location>
</feature>
<keyword evidence="7" id="KW-0547">Nucleotide-binding</keyword>
<keyword evidence="4" id="KW-1003">Cell membrane</keyword>
<feature type="chain" id="PRO_5042550873" description="Guanylate cyclase" evidence="18">
    <location>
        <begin position="32"/>
        <end position="1365"/>
    </location>
</feature>
<feature type="region of interest" description="Disordered" evidence="17">
    <location>
        <begin position="1193"/>
        <end position="1267"/>
    </location>
</feature>
<dbReference type="GO" id="GO:0035556">
    <property type="term" value="P:intracellular signal transduction"/>
    <property type="evidence" value="ECO:0007669"/>
    <property type="project" value="InterPro"/>
</dbReference>
<dbReference type="InterPro" id="IPR050401">
    <property type="entry name" value="Cyclic_nucleotide_synthase"/>
</dbReference>
<dbReference type="InterPro" id="IPR001170">
    <property type="entry name" value="ANPR/GUC"/>
</dbReference>
<dbReference type="Gene3D" id="3.40.50.2300">
    <property type="match status" value="3"/>
</dbReference>
<dbReference type="Proteomes" id="UP000075880">
    <property type="component" value="Unassembled WGS sequence"/>
</dbReference>
<dbReference type="GO" id="GO:0004016">
    <property type="term" value="F:adenylate cyclase activity"/>
    <property type="evidence" value="ECO:0007669"/>
    <property type="project" value="TreeGrafter"/>
</dbReference>
<feature type="domain" description="Guanylate cyclase" evidence="20">
    <location>
        <begin position="960"/>
        <end position="1090"/>
    </location>
</feature>
<dbReference type="FunFam" id="3.40.50.2300:FF:000371">
    <property type="entry name" value="Guanylate cyclase"/>
    <property type="match status" value="1"/>
</dbReference>
<dbReference type="FunFam" id="3.30.70.1230:FF:000004">
    <property type="entry name" value="Guanylate cyclase"/>
    <property type="match status" value="1"/>
</dbReference>
<evidence type="ECO:0000256" key="14">
    <source>
        <dbReference type="ARBA" id="ARBA00023293"/>
    </source>
</evidence>
<evidence type="ECO:0000256" key="5">
    <source>
        <dbReference type="ARBA" id="ARBA00022692"/>
    </source>
</evidence>
<dbReference type="InterPro" id="IPR001054">
    <property type="entry name" value="A/G_cyclase"/>
</dbReference>
<dbReference type="GO" id="GO:0004383">
    <property type="term" value="F:guanylate cyclase activity"/>
    <property type="evidence" value="ECO:0007669"/>
    <property type="project" value="UniProtKB-EC"/>
</dbReference>
<feature type="signal peptide" evidence="18">
    <location>
        <begin position="1"/>
        <end position="31"/>
    </location>
</feature>
<dbReference type="SMART" id="SM00044">
    <property type="entry name" value="CYCc"/>
    <property type="match status" value="1"/>
</dbReference>
<dbReference type="PROSITE" id="PS50011">
    <property type="entry name" value="PROTEIN_KINASE_DOM"/>
    <property type="match status" value="1"/>
</dbReference>
<dbReference type="GO" id="GO:0005886">
    <property type="term" value="C:plasma membrane"/>
    <property type="evidence" value="ECO:0007669"/>
    <property type="project" value="UniProtKB-SubCell"/>
</dbReference>
<evidence type="ECO:0000256" key="7">
    <source>
        <dbReference type="ARBA" id="ARBA00022741"/>
    </source>
</evidence>
<dbReference type="PROSITE" id="PS50125">
    <property type="entry name" value="GUANYLATE_CYCLASE_2"/>
    <property type="match status" value="1"/>
</dbReference>
<dbReference type="FunFam" id="3.40.50.2300:FF:000327">
    <property type="entry name" value="Guanylate cyclase"/>
    <property type="match status" value="1"/>
</dbReference>
<dbReference type="SUPFAM" id="SSF56112">
    <property type="entry name" value="Protein kinase-like (PK-like)"/>
    <property type="match status" value="1"/>
</dbReference>
<dbReference type="InterPro" id="IPR018297">
    <property type="entry name" value="A/G_cyclase_CS"/>
</dbReference>
<evidence type="ECO:0000256" key="12">
    <source>
        <dbReference type="ARBA" id="ARBA00023180"/>
    </source>
</evidence>
<feature type="domain" description="Protein kinase" evidence="19">
    <location>
        <begin position="601"/>
        <end position="884"/>
    </location>
</feature>
<keyword evidence="13 15" id="KW-0456">Lyase</keyword>
<protein>
    <recommendedName>
        <fullName evidence="3 16">Guanylate cyclase</fullName>
        <ecNumber evidence="3 16">4.6.1.2</ecNumber>
    </recommendedName>
</protein>
<feature type="compositionally biased region" description="Low complexity" evidence="17">
    <location>
        <begin position="1235"/>
        <end position="1259"/>
    </location>
</feature>
<dbReference type="Pfam" id="PF07714">
    <property type="entry name" value="PK_Tyr_Ser-Thr"/>
    <property type="match status" value="1"/>
</dbReference>
<sequence length="1365" mass="150343">MSNRVNDLRRAVVRCSLALLVALSCVGPGHQRTSLAYASIDIPSAGNSTRYQLQHLESAPTVGDQLLLSRPARGGPDCPDQPGSNSSTAAGRRSGQDELVVGNFLKFAILLPKKPSKRRDIRILSTVLPVIERATQVVTAPGGLLENFRIEIDYRDTQCSSTYGALGAFDIFLKRKPDVFFGPICDYAIAPVARYSSVWAIPLITTGGMTEAFTLKKPNYRTLTRMTGNYHPFGMMMRELQQYYNWTIQAYLYHEWDEKSGRGFTDCSMAMTSIMRAINSNETSTGTFDEETAKREDYLKLLRKIEARARIVIMCASPSTIREIMLAAAELNMVNSGEYVFFNIEIYGSMTATKQPPWYAKNDTAERNQKAKEAYSALLQVVAREPEDDEYRQFSQEVKELTRTKYNYTYAEDEPVSTFVTAFYDAVLLYAYALNDSIAQLGEQQALRQPINGTHLAQLMWGRSFKGITGNVTIDSNGDRISNYSLLDLNPDTGLFEVVANYYYGGGLQFVEGKAIHWAGDRKKAPPDRPTCGFDGSLCPDNSLPGYAILSLVLGVCVICMGIASFVGYRHYKLEAEINSMTWKVNPNDVLSCNPSRGHRGSFHSMVKRGSQATIYSEDLNSLPGDRQIYIHFGFYKGCKVAIKKINVLNVSLTRSLMLEFKRMKDVQHDHLVRFYGACLDPQPDPFILTEYCPKGSLQDILENETIKLDWMFKISLMHDIVKGMAFLHSTDLHSHGSLKSSNCVVDSRFVLKITDFGLHQLRRNCEDTDVESYAYWKKLLWTAPELLRHPQCPPAGSQKGDVYSFGIIIQEIVSRQGPFYLGTEEKSPKEIIKLVRDGPGLMGTPFRPKVDETSYEDVNNIMVKCWTEEPSDRPDFGGLKTIIRKINKENESGNILDNLLQRMEQYANNLEALVDERTQDYFEEKRKCEELLYQLLPKSVAAQLIMGKSVIAETYDQVTIYFSDIVGFTSISAQSTPMQVVDLLNDLYTCFDSIVENFDVYKVETIGDAYMVVSGLPVRNGNLHAREISRMALRLLAAVYKFTIRHRPNEQLRLRIGLHSGPCVAGVVGLKMPRYCLFGDTVNTASRMESNGEALKIHVSHTTKTLLDTFGTFDLTERGLVPMKGKGEMLTYWLNGERPPPETLTPLPNGLLKTTSSGQPLGRLLATDGVGPATAATVTAAALAAVVVGSSNASQQQLSPTSTSSPPATLNGSAPSGILSNSHHASHHLHNHHNNNNNNNTLCSFNNNNTTSANSPNNHQHHHNSCHSNAVVVTPVAKKLNSVTYSFAKALPVATAKGSALAKAKLVHVSERTPSVGSGGSGSSPSPEVEAFCVGTAGGGGGSAGGGGVGAVAASSVTQPLLTS</sequence>
<proteinExistence type="inferred from homology"/>
<evidence type="ECO:0000313" key="21">
    <source>
        <dbReference type="EnsemblMetazoa" id="ENSAATROPP002032"/>
    </source>
</evidence>
<dbReference type="GO" id="GO:0005525">
    <property type="term" value="F:GTP binding"/>
    <property type="evidence" value="ECO:0007669"/>
    <property type="project" value="UniProtKB-KW"/>
</dbReference>
<evidence type="ECO:0000256" key="16">
    <source>
        <dbReference type="RuleBase" id="RU003431"/>
    </source>
</evidence>
<dbReference type="GO" id="GO:0001653">
    <property type="term" value="F:peptide receptor activity"/>
    <property type="evidence" value="ECO:0007669"/>
    <property type="project" value="TreeGrafter"/>
</dbReference>
<keyword evidence="6 18" id="KW-0732">Signal</keyword>
<dbReference type="Gene3D" id="3.30.70.1230">
    <property type="entry name" value="Nucleotide cyclase"/>
    <property type="match status" value="1"/>
</dbReference>
<dbReference type="InterPro" id="IPR001245">
    <property type="entry name" value="Ser-Thr/Tyr_kinase_cat_dom"/>
</dbReference>
<dbReference type="Gene3D" id="6.10.250.780">
    <property type="match status" value="1"/>
</dbReference>
<evidence type="ECO:0000256" key="11">
    <source>
        <dbReference type="ARBA" id="ARBA00023170"/>
    </source>
</evidence>
<dbReference type="InterPro" id="IPR000719">
    <property type="entry name" value="Prot_kinase_dom"/>
</dbReference>
<dbReference type="PROSITE" id="PS00452">
    <property type="entry name" value="GUANYLATE_CYCLASE_1"/>
    <property type="match status" value="1"/>
</dbReference>
<evidence type="ECO:0000256" key="8">
    <source>
        <dbReference type="ARBA" id="ARBA00022989"/>
    </source>
</evidence>
<evidence type="ECO:0000313" key="22">
    <source>
        <dbReference type="Proteomes" id="UP000075880"/>
    </source>
</evidence>
<evidence type="ECO:0000256" key="15">
    <source>
        <dbReference type="RuleBase" id="RU000405"/>
    </source>
</evidence>
<dbReference type="GO" id="GO:0004672">
    <property type="term" value="F:protein kinase activity"/>
    <property type="evidence" value="ECO:0007669"/>
    <property type="project" value="InterPro"/>
</dbReference>
<dbReference type="SUPFAM" id="SSF55073">
    <property type="entry name" value="Nucleotide cyclase"/>
    <property type="match status" value="1"/>
</dbReference>
<dbReference type="GO" id="GO:0007168">
    <property type="term" value="P:receptor guanylyl cyclase signaling pathway"/>
    <property type="evidence" value="ECO:0007669"/>
    <property type="project" value="TreeGrafter"/>
</dbReference>
<keyword evidence="5" id="KW-0812">Transmembrane</keyword>
<evidence type="ECO:0000256" key="3">
    <source>
        <dbReference type="ARBA" id="ARBA00012202"/>
    </source>
</evidence>
<dbReference type="InterPro" id="IPR001828">
    <property type="entry name" value="ANF_lig-bd_rcpt"/>
</dbReference>